<reference evidence="8" key="1">
    <citation type="submission" date="2022-02" db="EMBL/GenBank/DDBJ databases">
        <authorList>
            <person name="Henning P.M."/>
            <person name="McCubbin A.G."/>
            <person name="Shore J.S."/>
        </authorList>
    </citation>
    <scope>NUCLEOTIDE SEQUENCE</scope>
    <source>
        <strain evidence="8">F60SS</strain>
        <tissue evidence="8">Leaves</tissue>
    </source>
</reference>
<dbReference type="FunFam" id="3.40.1810.10:FF:000006">
    <property type="entry name" value="Agamous-like MADS-box protein AGL62"/>
    <property type="match status" value="1"/>
</dbReference>
<dbReference type="InterPro" id="IPR036879">
    <property type="entry name" value="TF_MADSbox_sf"/>
</dbReference>
<protein>
    <recommendedName>
        <fullName evidence="7">MADS-box domain-containing protein</fullName>
    </recommendedName>
</protein>
<proteinExistence type="predicted"/>
<dbReference type="GO" id="GO:0005634">
    <property type="term" value="C:nucleus"/>
    <property type="evidence" value="ECO:0007669"/>
    <property type="project" value="UniProtKB-SubCell"/>
</dbReference>
<sequence length="272" mass="29776">MKPIGRVCVSIEEDGVLTGNLSVAGQTLHPFSLFTRNPLLFAIITGNPSIQASNLMVTFSKRKAGLFKKASELATLCGAEVGIILFSPGRKVFSFGHPSVEQVVDRFLSGTTRKTSGATQLLEAHRSVMIRDLNMELTRVQEDLEMEKRRGEDLQRLCRAGQFRHWWQRPVEDLDLQQLEELQGALQQLKAQAGKQAEKVLFQSGNISGSSFGSSSNGPVFPYNPNNTVFNPNIDPASSSGAVVPYNPGNGGFNTDMGPNYRYYPGHGNGML</sequence>
<dbReference type="Proteomes" id="UP001141552">
    <property type="component" value="Unassembled WGS sequence"/>
</dbReference>
<evidence type="ECO:0000256" key="5">
    <source>
        <dbReference type="ARBA" id="ARBA00023242"/>
    </source>
</evidence>
<dbReference type="SMART" id="SM00432">
    <property type="entry name" value="MADS"/>
    <property type="match status" value="1"/>
</dbReference>
<keyword evidence="2" id="KW-0805">Transcription regulation</keyword>
<reference evidence="8" key="2">
    <citation type="journal article" date="2023" name="Plants (Basel)">
        <title>Annotation of the Turnera subulata (Passifloraceae) Draft Genome Reveals the S-Locus Evolved after the Divergence of Turneroideae from Passifloroideae in a Stepwise Manner.</title>
        <authorList>
            <person name="Henning P.M."/>
            <person name="Roalson E.H."/>
            <person name="Mir W."/>
            <person name="McCubbin A.G."/>
            <person name="Shore J.S."/>
        </authorList>
    </citation>
    <scope>NUCLEOTIDE SEQUENCE</scope>
    <source>
        <strain evidence="8">F60SS</strain>
    </source>
</reference>
<evidence type="ECO:0000256" key="6">
    <source>
        <dbReference type="SAM" id="Coils"/>
    </source>
</evidence>
<organism evidence="8 9">
    <name type="scientific">Turnera subulata</name>
    <dbReference type="NCBI Taxonomy" id="218843"/>
    <lineage>
        <taxon>Eukaryota</taxon>
        <taxon>Viridiplantae</taxon>
        <taxon>Streptophyta</taxon>
        <taxon>Embryophyta</taxon>
        <taxon>Tracheophyta</taxon>
        <taxon>Spermatophyta</taxon>
        <taxon>Magnoliopsida</taxon>
        <taxon>eudicotyledons</taxon>
        <taxon>Gunneridae</taxon>
        <taxon>Pentapetalae</taxon>
        <taxon>rosids</taxon>
        <taxon>fabids</taxon>
        <taxon>Malpighiales</taxon>
        <taxon>Passifloraceae</taxon>
        <taxon>Turnera</taxon>
    </lineage>
</organism>
<dbReference type="GO" id="GO:0000978">
    <property type="term" value="F:RNA polymerase II cis-regulatory region sequence-specific DNA binding"/>
    <property type="evidence" value="ECO:0007669"/>
    <property type="project" value="TreeGrafter"/>
</dbReference>
<evidence type="ECO:0000313" key="8">
    <source>
        <dbReference type="EMBL" id="KAJ4839700.1"/>
    </source>
</evidence>
<feature type="coiled-coil region" evidence="6">
    <location>
        <begin position="130"/>
        <end position="199"/>
    </location>
</feature>
<evidence type="ECO:0000313" key="9">
    <source>
        <dbReference type="Proteomes" id="UP001141552"/>
    </source>
</evidence>
<dbReference type="EMBL" id="JAKUCV010003218">
    <property type="protein sequence ID" value="KAJ4839700.1"/>
    <property type="molecule type" value="Genomic_DNA"/>
</dbReference>
<comment type="subcellular location">
    <subcellularLocation>
        <location evidence="1">Nucleus</location>
    </subcellularLocation>
</comment>
<gene>
    <name evidence="8" type="ORF">Tsubulata_048672</name>
</gene>
<keyword evidence="3" id="KW-0238">DNA-binding</keyword>
<keyword evidence="9" id="KW-1185">Reference proteome</keyword>
<dbReference type="PANTHER" id="PTHR11945">
    <property type="entry name" value="MADS BOX PROTEIN"/>
    <property type="match status" value="1"/>
</dbReference>
<dbReference type="GO" id="GO:0000981">
    <property type="term" value="F:DNA-binding transcription factor activity, RNA polymerase II-specific"/>
    <property type="evidence" value="ECO:0007669"/>
    <property type="project" value="TreeGrafter"/>
</dbReference>
<dbReference type="InterPro" id="IPR002100">
    <property type="entry name" value="TF_MADSbox"/>
</dbReference>
<dbReference type="AlphaFoldDB" id="A0A9Q0JGG0"/>
<dbReference type="PRINTS" id="PR00404">
    <property type="entry name" value="MADSDOMAIN"/>
</dbReference>
<dbReference type="Gene3D" id="6.10.140.920">
    <property type="match status" value="1"/>
</dbReference>
<accession>A0A9Q0JGG0</accession>
<feature type="domain" description="MADS-box" evidence="7">
    <location>
        <begin position="53"/>
        <end position="99"/>
    </location>
</feature>
<keyword evidence="4" id="KW-0804">Transcription</keyword>
<keyword evidence="5" id="KW-0539">Nucleus</keyword>
<name>A0A9Q0JGG0_9ROSI</name>
<evidence type="ECO:0000256" key="4">
    <source>
        <dbReference type="ARBA" id="ARBA00023163"/>
    </source>
</evidence>
<dbReference type="PROSITE" id="PS50066">
    <property type="entry name" value="MADS_BOX_2"/>
    <property type="match status" value="1"/>
</dbReference>
<dbReference type="GO" id="GO:0046983">
    <property type="term" value="F:protein dimerization activity"/>
    <property type="evidence" value="ECO:0007669"/>
    <property type="project" value="InterPro"/>
</dbReference>
<dbReference type="SUPFAM" id="SSF55455">
    <property type="entry name" value="SRF-like"/>
    <property type="match status" value="1"/>
</dbReference>
<evidence type="ECO:0000256" key="1">
    <source>
        <dbReference type="ARBA" id="ARBA00004123"/>
    </source>
</evidence>
<evidence type="ECO:0000259" key="7">
    <source>
        <dbReference type="PROSITE" id="PS50066"/>
    </source>
</evidence>
<evidence type="ECO:0000256" key="2">
    <source>
        <dbReference type="ARBA" id="ARBA00023015"/>
    </source>
</evidence>
<evidence type="ECO:0000256" key="3">
    <source>
        <dbReference type="ARBA" id="ARBA00023125"/>
    </source>
</evidence>
<keyword evidence="6" id="KW-0175">Coiled coil</keyword>
<dbReference type="Gene3D" id="3.40.1810.10">
    <property type="entry name" value="Transcription factor, MADS-box"/>
    <property type="match status" value="1"/>
</dbReference>
<comment type="caution">
    <text evidence="8">The sequence shown here is derived from an EMBL/GenBank/DDBJ whole genome shotgun (WGS) entry which is preliminary data.</text>
</comment>
<dbReference type="OrthoDB" id="2284405at2759"/>
<dbReference type="PANTHER" id="PTHR11945:SF776">
    <property type="entry name" value="AGAMOUS-LIKE 50-RELATED"/>
    <property type="match status" value="1"/>
</dbReference>
<dbReference type="Pfam" id="PF00319">
    <property type="entry name" value="SRF-TF"/>
    <property type="match status" value="1"/>
</dbReference>